<dbReference type="Gene3D" id="1.10.260.40">
    <property type="entry name" value="lambda repressor-like DNA-binding domains"/>
    <property type="match status" value="1"/>
</dbReference>
<name>A0ABP8HJ48_9ACTN</name>
<accession>A0ABP8HJ48</accession>
<dbReference type="PROSITE" id="PS50294">
    <property type="entry name" value="WD_REPEATS_REGION"/>
    <property type="match status" value="1"/>
</dbReference>
<gene>
    <name evidence="3" type="ORF">GCM10023086_75360</name>
</gene>
<proteinExistence type="predicted"/>
<dbReference type="Gene3D" id="3.40.50.300">
    <property type="entry name" value="P-loop containing nucleotide triphosphate hydrolases"/>
    <property type="match status" value="1"/>
</dbReference>
<dbReference type="Gene3D" id="2.130.10.10">
    <property type="entry name" value="YVTN repeat-like/Quinoprotein amine dehydrogenase"/>
    <property type="match status" value="3"/>
</dbReference>
<evidence type="ECO:0000256" key="1">
    <source>
        <dbReference type="PROSITE-ProRule" id="PRU00221"/>
    </source>
</evidence>
<dbReference type="InterPro" id="IPR001387">
    <property type="entry name" value="Cro/C1-type_HTH"/>
</dbReference>
<dbReference type="PROSITE" id="PS50943">
    <property type="entry name" value="HTH_CROC1"/>
    <property type="match status" value="1"/>
</dbReference>
<dbReference type="InterPro" id="IPR015943">
    <property type="entry name" value="WD40/YVTN_repeat-like_dom_sf"/>
</dbReference>
<dbReference type="SMART" id="SM00530">
    <property type="entry name" value="HTH_XRE"/>
    <property type="match status" value="1"/>
</dbReference>
<organism evidence="3 4">
    <name type="scientific">Streptomyces venetus</name>
    <dbReference type="NCBI Taxonomy" id="1701086"/>
    <lineage>
        <taxon>Bacteria</taxon>
        <taxon>Bacillati</taxon>
        <taxon>Actinomycetota</taxon>
        <taxon>Actinomycetes</taxon>
        <taxon>Kitasatosporales</taxon>
        <taxon>Streptomycetaceae</taxon>
        <taxon>Streptomyces</taxon>
    </lineage>
</organism>
<dbReference type="SUPFAM" id="SSF50998">
    <property type="entry name" value="Quinoprotein alcohol dehydrogenase-like"/>
    <property type="match status" value="1"/>
</dbReference>
<dbReference type="Proteomes" id="UP001501115">
    <property type="component" value="Unassembled WGS sequence"/>
</dbReference>
<dbReference type="SUPFAM" id="SSF69322">
    <property type="entry name" value="Tricorn protease domain 2"/>
    <property type="match status" value="1"/>
</dbReference>
<evidence type="ECO:0000313" key="3">
    <source>
        <dbReference type="EMBL" id="GAA4340038.1"/>
    </source>
</evidence>
<dbReference type="InterPro" id="IPR010982">
    <property type="entry name" value="Lambda_DNA-bd_dom_sf"/>
</dbReference>
<reference evidence="4" key="1">
    <citation type="journal article" date="2019" name="Int. J. Syst. Evol. Microbiol.">
        <title>The Global Catalogue of Microorganisms (GCM) 10K type strain sequencing project: providing services to taxonomists for standard genome sequencing and annotation.</title>
        <authorList>
            <consortium name="The Broad Institute Genomics Platform"/>
            <consortium name="The Broad Institute Genome Sequencing Center for Infectious Disease"/>
            <person name="Wu L."/>
            <person name="Ma J."/>
        </authorList>
    </citation>
    <scope>NUCLEOTIDE SEQUENCE [LARGE SCALE GENOMIC DNA]</scope>
    <source>
        <strain evidence="4">JCM 31290</strain>
    </source>
</reference>
<keyword evidence="4" id="KW-1185">Reference proteome</keyword>
<dbReference type="InterPro" id="IPR027417">
    <property type="entry name" value="P-loop_NTPase"/>
</dbReference>
<dbReference type="RefSeq" id="WP_345666251.1">
    <property type="nucleotide sequence ID" value="NZ_BAABET010000018.1"/>
</dbReference>
<feature type="repeat" description="WD" evidence="1">
    <location>
        <begin position="1020"/>
        <end position="1052"/>
    </location>
</feature>
<dbReference type="Pfam" id="PF00400">
    <property type="entry name" value="WD40"/>
    <property type="match status" value="2"/>
</dbReference>
<evidence type="ECO:0000259" key="2">
    <source>
        <dbReference type="PROSITE" id="PS50943"/>
    </source>
</evidence>
<comment type="caution">
    <text evidence="3">The sequence shown here is derived from an EMBL/GenBank/DDBJ whole genome shotgun (WGS) entry which is preliminary data.</text>
</comment>
<dbReference type="SUPFAM" id="SSF52540">
    <property type="entry name" value="P-loop containing nucleoside triphosphate hydrolases"/>
    <property type="match status" value="1"/>
</dbReference>
<dbReference type="Pfam" id="PF13560">
    <property type="entry name" value="HTH_31"/>
    <property type="match status" value="1"/>
</dbReference>
<dbReference type="InterPro" id="IPR011047">
    <property type="entry name" value="Quinoprotein_ADH-like_sf"/>
</dbReference>
<dbReference type="PANTHER" id="PTHR19879">
    <property type="entry name" value="TRANSCRIPTION INITIATION FACTOR TFIID"/>
    <property type="match status" value="1"/>
</dbReference>
<feature type="repeat" description="WD" evidence="1">
    <location>
        <begin position="1147"/>
        <end position="1188"/>
    </location>
</feature>
<sequence>MGRPEADLDPERGPVQRFAFELRKLRQDAGGITYRQMARQVEISVSTLSRAANGEQLPSLQVALAYVRACGGEEQAWERRWREAVTEQARAADLVSEETDPSPYRGLARFDVGDAELFFGRDEVTDTLVRAVTEHRVFAVFGPSGSGKSSLLRAGLIPRLRSLEGPRRPAAVRILTPGEHPLRTHDSVCEPAPGEGDTWLIVDQFEEIFTLCRDTGERADFVARLLAAAEPASRLRVILGVRADFYGRCAEHRELAEALREANLMVGPMSPAELRETVVRPAHAAGLIVERELTARLVEEADGEPGGLPLLSHALRETWRRRRGRTLTMEAYEAAGGLHGAVAQSAEEIYTRLAPDHAGLARLILLRLITPGEGSQDTRRPVDRSELDLGTASQDDIALVLDRLTNARLLTLDENTVDVAHEALISAWPRLRGWIEEDREHLRVHRRLTEAARAWDDLGRDPGALYRGTRLATAEEAFTGHSTILTVLEADFLTASGAARDQERQAAARAARRLRTLVGSLSAVVVLALLAGIVAWQQTQESDRQRVLAAARRAASVANGLRSSDPRRALQLSVAAWELSHTPETKSALLGALEQRERARFESPPSDYDAEPFLSGGGRTLTQIEGKRITVRDAETGRVTGTYRALPHNVDPEGIVPLQHSPNGSALAIPTGAGMQVRLWDIRAGGYRGPAFGPSRSASDTLSSTGFSSSGRAMYFSTDNRGTEVWDTRTGRRLLSAPDAPQAVAADVSADGRLLAYCTEDDHVELWDMRQDRRSTAEWITKVPCSTLQYIQFSPDGHTLAVADEQGLRRWRLSSGKELPMLRQTGPEQYAFSDDGKFVAGAGRNEILLWRLDRPQAPVFRHALADEYGYPGDIELDMSSRAIRYIGSGTGTRPVVHTLDLGRSIPSSWRAQPVNNATFSADGSTLALAHAGARVDHFTLLDARSGKVMANVPGLERSAPAGENGPFLPMSLSADGDRFAYGLDEAPIPHGVDGIRVWDTRRNRQVRALTPGDADFEFMSVTLSPDGRKVMTTGAEGGIKVWDTRSGRRLRTLPEPKRGNRDEQVQGIGALSADGTKLLTDTGAMIGVSDGKTLPDELGECSDCVFAFSPDARRIAVAATYQGKVSLWDGTLRTPLGTLSGTLSRATHGAREQATAMAFSPDGTTLAISGNQGTMQLWDVTSQQPLAALPTPGDSILSLAFSPDGGTLYAAGEHVPWQKYDIDPDRAVDTVCARAGASLSPAAWNRFLPEVPYRQLCPS</sequence>
<dbReference type="SUPFAM" id="SSF47413">
    <property type="entry name" value="lambda repressor-like DNA-binding domains"/>
    <property type="match status" value="1"/>
</dbReference>
<dbReference type="InterPro" id="IPR049052">
    <property type="entry name" value="nSTAND1"/>
</dbReference>
<evidence type="ECO:0000313" key="4">
    <source>
        <dbReference type="Proteomes" id="UP001501115"/>
    </source>
</evidence>
<dbReference type="CDD" id="cd00093">
    <property type="entry name" value="HTH_XRE"/>
    <property type="match status" value="1"/>
</dbReference>
<dbReference type="InterPro" id="IPR001680">
    <property type="entry name" value="WD40_rpt"/>
</dbReference>
<dbReference type="Pfam" id="PF20703">
    <property type="entry name" value="nSTAND1"/>
    <property type="match status" value="1"/>
</dbReference>
<dbReference type="SMART" id="SM00320">
    <property type="entry name" value="WD40"/>
    <property type="match status" value="6"/>
</dbReference>
<keyword evidence="1" id="KW-0853">WD repeat</keyword>
<protein>
    <recommendedName>
        <fullName evidence="2">HTH cro/C1-type domain-containing protein</fullName>
    </recommendedName>
</protein>
<dbReference type="PANTHER" id="PTHR19879:SF9">
    <property type="entry name" value="TRANSCRIPTION INITIATION FACTOR TFIID SUBUNIT 5"/>
    <property type="match status" value="1"/>
</dbReference>
<dbReference type="EMBL" id="BAABET010000018">
    <property type="protein sequence ID" value="GAA4340038.1"/>
    <property type="molecule type" value="Genomic_DNA"/>
</dbReference>
<feature type="domain" description="HTH cro/C1-type" evidence="2">
    <location>
        <begin position="22"/>
        <end position="77"/>
    </location>
</feature>
<dbReference type="PROSITE" id="PS50082">
    <property type="entry name" value="WD_REPEATS_2"/>
    <property type="match status" value="2"/>
</dbReference>